<evidence type="ECO:0000256" key="1">
    <source>
        <dbReference type="SAM" id="MobiDB-lite"/>
    </source>
</evidence>
<dbReference type="AlphaFoldDB" id="A0A4P9XCT2"/>
<evidence type="ECO:0000313" key="3">
    <source>
        <dbReference type="Proteomes" id="UP000274922"/>
    </source>
</evidence>
<gene>
    <name evidence="2" type="ORF">CXG81DRAFT_24051</name>
</gene>
<proteinExistence type="predicted"/>
<sequence>MPTALAPSPSPSPSSAADDERRMQEDDGGADADALDFSEAWNPARAFSPDAVPSPSAPTASPWTASFLSDAAAIPTAMAMPPCRTVEAIETAYNDRVAPTCFPPRATWLWTRQEHLAPAAETLEAESRHTRHTSAASAVDALYSISLPVPSPSSPSRSSPQMDAEAARPAATYHAWIDAQRKQSQRRLAQILGHLGHSC</sequence>
<organism evidence="2 3">
    <name type="scientific">Caulochytrium protostelioides</name>
    <dbReference type="NCBI Taxonomy" id="1555241"/>
    <lineage>
        <taxon>Eukaryota</taxon>
        <taxon>Fungi</taxon>
        <taxon>Fungi incertae sedis</taxon>
        <taxon>Chytridiomycota</taxon>
        <taxon>Chytridiomycota incertae sedis</taxon>
        <taxon>Chytridiomycetes</taxon>
        <taxon>Caulochytriales</taxon>
        <taxon>Caulochytriaceae</taxon>
        <taxon>Caulochytrium</taxon>
    </lineage>
</organism>
<name>A0A4P9XCT2_9FUNG</name>
<reference evidence="3" key="1">
    <citation type="journal article" date="2018" name="Nat. Microbiol.">
        <title>Leveraging single-cell genomics to expand the fungal tree of life.</title>
        <authorList>
            <person name="Ahrendt S.R."/>
            <person name="Quandt C.A."/>
            <person name="Ciobanu D."/>
            <person name="Clum A."/>
            <person name="Salamov A."/>
            <person name="Andreopoulos B."/>
            <person name="Cheng J.F."/>
            <person name="Woyke T."/>
            <person name="Pelin A."/>
            <person name="Henrissat B."/>
            <person name="Reynolds N.K."/>
            <person name="Benny G.L."/>
            <person name="Smith M.E."/>
            <person name="James T.Y."/>
            <person name="Grigoriev I.V."/>
        </authorList>
    </citation>
    <scope>NUCLEOTIDE SEQUENCE [LARGE SCALE GENOMIC DNA]</scope>
    <source>
        <strain evidence="3">ATCC 52028</strain>
    </source>
</reference>
<dbReference type="Proteomes" id="UP000274922">
    <property type="component" value="Unassembled WGS sequence"/>
</dbReference>
<evidence type="ECO:0000313" key="2">
    <source>
        <dbReference type="EMBL" id="RKP03277.1"/>
    </source>
</evidence>
<feature type="compositionally biased region" description="Acidic residues" evidence="1">
    <location>
        <begin position="26"/>
        <end position="36"/>
    </location>
</feature>
<dbReference type="EMBL" id="ML014125">
    <property type="protein sequence ID" value="RKP03277.1"/>
    <property type="molecule type" value="Genomic_DNA"/>
</dbReference>
<protein>
    <submittedName>
        <fullName evidence="2">Uncharacterized protein</fullName>
    </submittedName>
</protein>
<keyword evidence="3" id="KW-1185">Reference proteome</keyword>
<accession>A0A4P9XCT2</accession>
<feature type="region of interest" description="Disordered" evidence="1">
    <location>
        <begin position="1"/>
        <end position="39"/>
    </location>
</feature>